<evidence type="ECO:0000313" key="1">
    <source>
        <dbReference type="EMBL" id="ODN41192.1"/>
    </source>
</evidence>
<evidence type="ECO:0000313" key="2">
    <source>
        <dbReference type="Proteomes" id="UP000094329"/>
    </source>
</evidence>
<keyword evidence="2" id="KW-1185">Reference proteome</keyword>
<gene>
    <name evidence="1" type="ORF">BGC07_17415</name>
</gene>
<reference evidence="1 2" key="1">
    <citation type="submission" date="2016-08" db="EMBL/GenBank/DDBJ databases">
        <title>Draft genome sequence of Candidatus Piscirickettsia litoralis, from seawater.</title>
        <authorList>
            <person name="Wan X."/>
            <person name="Lee A.J."/>
            <person name="Hou S."/>
            <person name="Donachie S.P."/>
        </authorList>
    </citation>
    <scope>NUCLEOTIDE SEQUENCE [LARGE SCALE GENOMIC DNA]</scope>
    <source>
        <strain evidence="1 2">Y2</strain>
    </source>
</reference>
<sequence>MMKMSKQDFEMLGPIIWKAHGKAVKDLQNISESMYEELQSDNDKLTCMLTLVQELVRSVVSAGFKTCDNIDDESEGERSKHILFSAISQVLAQSGHEYNLRLSTQIDTTCLAWPIN</sequence>
<comment type="caution">
    <text evidence="1">The sequence shown here is derived from an EMBL/GenBank/DDBJ whole genome shotgun (WGS) entry which is preliminary data.</text>
</comment>
<dbReference type="EMBL" id="MDTU01000005">
    <property type="protein sequence ID" value="ODN41192.1"/>
    <property type="molecule type" value="Genomic_DNA"/>
</dbReference>
<name>A0ABX2ZXA8_9GAMM</name>
<accession>A0ABX2ZXA8</accession>
<organism evidence="1 2">
    <name type="scientific">Piscirickettsia litoralis</name>
    <dbReference type="NCBI Taxonomy" id="1891921"/>
    <lineage>
        <taxon>Bacteria</taxon>
        <taxon>Pseudomonadati</taxon>
        <taxon>Pseudomonadota</taxon>
        <taxon>Gammaproteobacteria</taxon>
        <taxon>Thiotrichales</taxon>
        <taxon>Piscirickettsiaceae</taxon>
        <taxon>Piscirickettsia</taxon>
    </lineage>
</organism>
<proteinExistence type="predicted"/>
<dbReference type="Proteomes" id="UP000094329">
    <property type="component" value="Unassembled WGS sequence"/>
</dbReference>
<protein>
    <submittedName>
        <fullName evidence="1">Uncharacterized protein</fullName>
    </submittedName>
</protein>